<feature type="transmembrane region" description="Helical" evidence="1">
    <location>
        <begin position="60"/>
        <end position="83"/>
    </location>
</feature>
<dbReference type="AlphaFoldDB" id="A0AAW0FU93"/>
<organism evidence="2 3">
    <name type="scientific">Cerrena zonata</name>
    <dbReference type="NCBI Taxonomy" id="2478898"/>
    <lineage>
        <taxon>Eukaryota</taxon>
        <taxon>Fungi</taxon>
        <taxon>Dikarya</taxon>
        <taxon>Basidiomycota</taxon>
        <taxon>Agaricomycotina</taxon>
        <taxon>Agaricomycetes</taxon>
        <taxon>Polyporales</taxon>
        <taxon>Cerrenaceae</taxon>
        <taxon>Cerrena</taxon>
    </lineage>
</organism>
<feature type="transmembrane region" description="Helical" evidence="1">
    <location>
        <begin position="104"/>
        <end position="124"/>
    </location>
</feature>
<dbReference type="Proteomes" id="UP001385951">
    <property type="component" value="Unassembled WGS sequence"/>
</dbReference>
<feature type="transmembrane region" description="Helical" evidence="1">
    <location>
        <begin position="130"/>
        <end position="152"/>
    </location>
</feature>
<gene>
    <name evidence="2" type="ORF">QCA50_014620</name>
</gene>
<dbReference type="EMBL" id="JASBNA010000036">
    <property type="protein sequence ID" value="KAK7682415.1"/>
    <property type="molecule type" value="Genomic_DNA"/>
</dbReference>
<reference evidence="2 3" key="1">
    <citation type="submission" date="2022-09" db="EMBL/GenBank/DDBJ databases">
        <authorList>
            <person name="Palmer J.M."/>
        </authorList>
    </citation>
    <scope>NUCLEOTIDE SEQUENCE [LARGE SCALE GENOMIC DNA]</scope>
    <source>
        <strain evidence="2 3">DSM 7382</strain>
    </source>
</reference>
<comment type="caution">
    <text evidence="2">The sequence shown here is derived from an EMBL/GenBank/DDBJ whole genome shotgun (WGS) entry which is preliminary data.</text>
</comment>
<evidence type="ECO:0000313" key="2">
    <source>
        <dbReference type="EMBL" id="KAK7682415.1"/>
    </source>
</evidence>
<evidence type="ECO:0000313" key="3">
    <source>
        <dbReference type="Proteomes" id="UP001385951"/>
    </source>
</evidence>
<keyword evidence="3" id="KW-1185">Reference proteome</keyword>
<evidence type="ECO:0000256" key="1">
    <source>
        <dbReference type="SAM" id="Phobius"/>
    </source>
</evidence>
<proteinExistence type="predicted"/>
<accession>A0AAW0FU93</accession>
<keyword evidence="1" id="KW-0472">Membrane</keyword>
<keyword evidence="1" id="KW-0812">Transmembrane</keyword>
<name>A0AAW0FU93_9APHY</name>
<sequence length="219" mass="23765">MVRRCASEMIDQLPVATSGYSSFSGLGTTLHDLRRRVSGYSVEIMVIFSANDKLLVTTSLIIFAAVTWSLNILCSGLIGYKIWKSRRILQTYFSTTSDRLNNTLTIIIESALVYSLTSLASLIATVLRAAAIFSLTDVTPPLVGIVFLYVIISSSNFKANTAVHRISAVSDALGGHGTSDYRLESEVFGTLSDSGAVVQVTLEKTIHAEDPESLYNVTK</sequence>
<keyword evidence="1" id="KW-1133">Transmembrane helix</keyword>
<protein>
    <submittedName>
        <fullName evidence="2">Uncharacterized protein</fullName>
    </submittedName>
</protein>